<dbReference type="InterPro" id="IPR008988">
    <property type="entry name" value="Transcriptional_repressor_C"/>
</dbReference>
<feature type="binding site" evidence="6">
    <location>
        <begin position="123"/>
        <end position="125"/>
    </location>
    <ligand>
        <name>biotin</name>
        <dbReference type="ChEBI" id="CHEBI:57586"/>
    </ligand>
</feature>
<dbReference type="NCBIfam" id="TIGR00121">
    <property type="entry name" value="birA_ligase"/>
    <property type="match status" value="1"/>
</dbReference>
<keyword evidence="6" id="KW-0804">Transcription</keyword>
<evidence type="ECO:0000313" key="8">
    <source>
        <dbReference type="EMBL" id="OOZ40251.1"/>
    </source>
</evidence>
<name>A0A1T2L5B1_9GAMM</name>
<dbReference type="CDD" id="cd16442">
    <property type="entry name" value="BPL"/>
    <property type="match status" value="1"/>
</dbReference>
<dbReference type="Proteomes" id="UP000191110">
    <property type="component" value="Unassembled WGS sequence"/>
</dbReference>
<feature type="domain" description="BPL/LPL catalytic" evidence="7">
    <location>
        <begin position="81"/>
        <end position="261"/>
    </location>
</feature>
<feature type="binding site" evidence="6">
    <location>
        <position position="119"/>
    </location>
    <ligand>
        <name>biotin</name>
        <dbReference type="ChEBI" id="CHEBI:57586"/>
    </ligand>
</feature>
<keyword evidence="1 6" id="KW-0436">Ligase</keyword>
<dbReference type="SUPFAM" id="SSF46785">
    <property type="entry name" value="Winged helix' DNA-binding domain"/>
    <property type="match status" value="1"/>
</dbReference>
<dbReference type="GO" id="GO:0006355">
    <property type="term" value="P:regulation of DNA-templated transcription"/>
    <property type="evidence" value="ECO:0007669"/>
    <property type="project" value="UniProtKB-UniRule"/>
</dbReference>
<dbReference type="InterPro" id="IPR030855">
    <property type="entry name" value="Bifunct_BirA"/>
</dbReference>
<evidence type="ECO:0000259" key="7">
    <source>
        <dbReference type="PROSITE" id="PS51733"/>
    </source>
</evidence>
<dbReference type="Pfam" id="PF08279">
    <property type="entry name" value="HTH_11"/>
    <property type="match status" value="1"/>
</dbReference>
<dbReference type="InterPro" id="IPR045864">
    <property type="entry name" value="aa-tRNA-synth_II/BPL/LPL"/>
</dbReference>
<keyword evidence="3 6" id="KW-0067">ATP-binding</keyword>
<dbReference type="HAMAP" id="MF_00978">
    <property type="entry name" value="Bifunct_BirA"/>
    <property type="match status" value="1"/>
</dbReference>
<dbReference type="InterPro" id="IPR004408">
    <property type="entry name" value="Biotin_CoA_COase_ligase"/>
</dbReference>
<evidence type="ECO:0000313" key="9">
    <source>
        <dbReference type="Proteomes" id="UP000191110"/>
    </source>
</evidence>
<dbReference type="Gene3D" id="3.30.930.10">
    <property type="entry name" value="Bira Bifunctional Protein, Domain 2"/>
    <property type="match status" value="1"/>
</dbReference>
<dbReference type="SUPFAM" id="SSF55681">
    <property type="entry name" value="Class II aaRS and biotin synthetases"/>
    <property type="match status" value="1"/>
</dbReference>
<keyword evidence="9" id="KW-1185">Reference proteome</keyword>
<evidence type="ECO:0000256" key="3">
    <source>
        <dbReference type="ARBA" id="ARBA00022840"/>
    </source>
</evidence>
<keyword evidence="4 6" id="KW-0092">Biotin</keyword>
<evidence type="ECO:0000256" key="1">
    <source>
        <dbReference type="ARBA" id="ARBA00022598"/>
    </source>
</evidence>
<dbReference type="SUPFAM" id="SSF50037">
    <property type="entry name" value="C-terminal domain of transcriptional repressors"/>
    <property type="match status" value="1"/>
</dbReference>
<dbReference type="InterPro" id="IPR013196">
    <property type="entry name" value="HTH_11"/>
</dbReference>
<dbReference type="InterPro" id="IPR036388">
    <property type="entry name" value="WH-like_DNA-bd_sf"/>
</dbReference>
<feature type="binding site" evidence="6">
    <location>
        <begin position="95"/>
        <end position="97"/>
    </location>
    <ligand>
        <name>biotin</name>
        <dbReference type="ChEBI" id="CHEBI:57586"/>
    </ligand>
</feature>
<dbReference type="InterPro" id="IPR036390">
    <property type="entry name" value="WH_DNA-bd_sf"/>
</dbReference>
<dbReference type="OrthoDB" id="9807064at2"/>
<accession>A0A1T2L5B1</accession>
<proteinExistence type="inferred from homology"/>
<feature type="binding site" evidence="6">
    <location>
        <position position="190"/>
    </location>
    <ligand>
        <name>biotin</name>
        <dbReference type="ChEBI" id="CHEBI:57586"/>
    </ligand>
</feature>
<evidence type="ECO:0000256" key="6">
    <source>
        <dbReference type="HAMAP-Rule" id="MF_00978"/>
    </source>
</evidence>
<comment type="catalytic activity">
    <reaction evidence="5 6">
        <text>biotin + L-lysyl-[protein] + ATP = N(6)-biotinyl-L-lysyl-[protein] + AMP + diphosphate + H(+)</text>
        <dbReference type="Rhea" id="RHEA:11756"/>
        <dbReference type="Rhea" id="RHEA-COMP:9752"/>
        <dbReference type="Rhea" id="RHEA-COMP:10505"/>
        <dbReference type="ChEBI" id="CHEBI:15378"/>
        <dbReference type="ChEBI" id="CHEBI:29969"/>
        <dbReference type="ChEBI" id="CHEBI:30616"/>
        <dbReference type="ChEBI" id="CHEBI:33019"/>
        <dbReference type="ChEBI" id="CHEBI:57586"/>
        <dbReference type="ChEBI" id="CHEBI:83144"/>
        <dbReference type="ChEBI" id="CHEBI:456215"/>
        <dbReference type="EC" id="6.3.4.15"/>
    </reaction>
</comment>
<dbReference type="AlphaFoldDB" id="A0A1T2L5B1"/>
<dbReference type="EC" id="6.3.4.15" evidence="6"/>
<protein>
    <recommendedName>
        <fullName evidence="6">Bifunctional ligase/repressor BirA</fullName>
    </recommendedName>
    <alternativeName>
        <fullName evidence="6">Biotin operon repressor</fullName>
    </alternativeName>
    <alternativeName>
        <fullName evidence="6">Biotin--[acetyl-CoA-carboxylase] ligase</fullName>
        <ecNumber evidence="6">6.3.4.15</ecNumber>
    </alternativeName>
    <alternativeName>
        <fullName evidence="6">Biotin--protein ligase</fullName>
    </alternativeName>
    <alternativeName>
        <fullName evidence="6">Biotin-[acetyl-CoA carboxylase] synthetase</fullName>
    </alternativeName>
</protein>
<dbReference type="GO" id="GO:0004077">
    <property type="term" value="F:biotin--[biotin carboxyl-carrier protein] ligase activity"/>
    <property type="evidence" value="ECO:0007669"/>
    <property type="project" value="UniProtKB-UniRule"/>
</dbReference>
<dbReference type="NCBIfam" id="NF008847">
    <property type="entry name" value="PRK11886.1-2"/>
    <property type="match status" value="1"/>
</dbReference>
<dbReference type="InterPro" id="IPR003142">
    <property type="entry name" value="BPL_C"/>
</dbReference>
<dbReference type="GO" id="GO:0003677">
    <property type="term" value="F:DNA binding"/>
    <property type="evidence" value="ECO:0007669"/>
    <property type="project" value="UniProtKB-UniRule"/>
</dbReference>
<dbReference type="EMBL" id="MPRL01000029">
    <property type="protein sequence ID" value="OOZ40251.1"/>
    <property type="molecule type" value="Genomic_DNA"/>
</dbReference>
<dbReference type="Pfam" id="PF02237">
    <property type="entry name" value="BPL_C"/>
    <property type="match status" value="1"/>
</dbReference>
<reference evidence="8 9" key="1">
    <citation type="submission" date="2016-11" db="EMBL/GenBank/DDBJ databases">
        <title>Mixed transmission modes and dynamic genome evolution in an obligate animal-bacterial symbiosis.</title>
        <authorList>
            <person name="Russell S.L."/>
            <person name="Corbett-Detig R.B."/>
            <person name="Cavanaugh C.M."/>
        </authorList>
    </citation>
    <scope>NUCLEOTIDE SEQUENCE [LARGE SCALE GENOMIC DNA]</scope>
    <source>
        <strain evidence="8">Sveles-Q1</strain>
    </source>
</reference>
<dbReference type="PROSITE" id="PS51733">
    <property type="entry name" value="BPL_LPL_CATALYTIC"/>
    <property type="match status" value="1"/>
</dbReference>
<dbReference type="InterPro" id="IPR004143">
    <property type="entry name" value="BPL_LPL_catalytic"/>
</dbReference>
<evidence type="ECO:0000256" key="5">
    <source>
        <dbReference type="ARBA" id="ARBA00047846"/>
    </source>
</evidence>
<feature type="DNA-binding region" description="H-T-H motif" evidence="6">
    <location>
        <begin position="22"/>
        <end position="41"/>
    </location>
</feature>
<dbReference type="PANTHER" id="PTHR12835">
    <property type="entry name" value="BIOTIN PROTEIN LIGASE"/>
    <property type="match status" value="1"/>
</dbReference>
<dbReference type="GO" id="GO:0005524">
    <property type="term" value="F:ATP binding"/>
    <property type="evidence" value="ECO:0007669"/>
    <property type="project" value="UniProtKB-UniRule"/>
</dbReference>
<evidence type="ECO:0000256" key="4">
    <source>
        <dbReference type="ARBA" id="ARBA00023267"/>
    </source>
</evidence>
<keyword evidence="6" id="KW-0678">Repressor</keyword>
<dbReference type="PANTHER" id="PTHR12835:SF5">
    <property type="entry name" value="BIOTIN--PROTEIN LIGASE"/>
    <property type="match status" value="1"/>
</dbReference>
<dbReference type="Gene3D" id="2.30.30.100">
    <property type="match status" value="1"/>
</dbReference>
<dbReference type="GO" id="GO:0005737">
    <property type="term" value="C:cytoplasm"/>
    <property type="evidence" value="ECO:0007669"/>
    <property type="project" value="TreeGrafter"/>
</dbReference>
<keyword evidence="6" id="KW-0805">Transcription regulation</keyword>
<keyword evidence="2 6" id="KW-0547">Nucleotide-binding</keyword>
<evidence type="ECO:0000256" key="2">
    <source>
        <dbReference type="ARBA" id="ARBA00022741"/>
    </source>
</evidence>
<gene>
    <name evidence="6" type="primary">birA</name>
    <name evidence="8" type="ORF">BOW53_08345</name>
</gene>
<comment type="similarity">
    <text evidence="6">Belongs to the biotin--protein ligase family.</text>
</comment>
<dbReference type="Gene3D" id="1.10.10.10">
    <property type="entry name" value="Winged helix-like DNA-binding domain superfamily/Winged helix DNA-binding domain"/>
    <property type="match status" value="1"/>
</dbReference>
<comment type="caution">
    <text evidence="8">The sequence shown here is derived from an EMBL/GenBank/DDBJ whole genome shotgun (WGS) entry which is preliminary data.</text>
</comment>
<keyword evidence="6" id="KW-0238">DNA-binding</keyword>
<sequence>MARMSMHHNLLQLLSNGRFHSGEELGRELGVSRAAVWKSIKLLQKMGMTIFAIRGRGYSLEHSVELLESHKICSEYMTNKDRNLEQLLVLESVPSTNSYLMERIDNDWVKPRAVVAEYQSEGRGRRGRNWCSPFAASIYLSLFYSFDRGVADLGGISLAIGLAVRKAILSLMPCELSVKWPNDLMWKGKKLGGVLVELSGDPLSECKMVVGVGINYRMPNGTNIDQPWIDLSSIVGDNLPSRNELTGALIESILDACSVLDNSGFEQFIEEWSLADAVVNQKVSLQLGNKRIDGIARGIDSLGSIRIESDGVVRSYASGEVSLRVTE</sequence>
<dbReference type="Pfam" id="PF03099">
    <property type="entry name" value="BPL_LplA_LipB"/>
    <property type="match status" value="1"/>
</dbReference>
<comment type="function">
    <text evidence="6">Acts both as a biotin--[acetyl-CoA-carboxylase] ligase and a biotin-operon repressor. In the presence of ATP, BirA activates biotin to form the BirA-biotinyl-5'-adenylate (BirA-bio-5'-AMP or holoBirA) complex. HoloBirA can either transfer the biotinyl moiety to the biotin carboxyl carrier protein (BCCP) subunit of acetyl-CoA carboxylase, or bind to the biotin operator site and inhibit transcription of the operon.</text>
</comment>
<organism evidence="8 9">
    <name type="scientific">Solemya pervernicosa gill symbiont</name>
    <dbReference type="NCBI Taxonomy" id="642797"/>
    <lineage>
        <taxon>Bacteria</taxon>
        <taxon>Pseudomonadati</taxon>
        <taxon>Pseudomonadota</taxon>
        <taxon>Gammaproteobacteria</taxon>
        <taxon>sulfur-oxidizing symbionts</taxon>
    </lineage>
</organism>